<dbReference type="AlphaFoldDB" id="A0A1M5F0A2"/>
<feature type="compositionally biased region" description="Polar residues" evidence="1">
    <location>
        <begin position="1"/>
        <end position="13"/>
    </location>
</feature>
<gene>
    <name evidence="2" type="ORF">SAMN05216361_0625</name>
</gene>
<name>A0A1M5F0A2_9ALTE</name>
<dbReference type="STRING" id="634436.SAMN05216361_0625"/>
<sequence>MDTHLFSSTQTHTHAAIAPNPNARRHVLQIGAEKTRVLLIDDAIQSINAVRQLACEQTYTNETHTYYPGVRARCPDRLRQAIIAASADIIRQAYHLPPQQTFSDQGSWLSIANTPPEALDPLQQLPHFDSHSQRDFAVMLYTNEQDFQGTGFYRHRPTGYENITAARWPTFKASRDAADAIHRGSESLSKTKSTGYFSDSTDEFERLGKIDYRANRLVIYPGTLLHSGLIDPTRDLSANPATGRLTVNVFIRAD</sequence>
<feature type="region of interest" description="Disordered" evidence="1">
    <location>
        <begin position="1"/>
        <end position="20"/>
    </location>
</feature>
<dbReference type="EMBL" id="FQWD01000001">
    <property type="protein sequence ID" value="SHF84963.1"/>
    <property type="molecule type" value="Genomic_DNA"/>
</dbReference>
<dbReference type="RefSeq" id="WP_073317613.1">
    <property type="nucleotide sequence ID" value="NZ_FQWD01000001.1"/>
</dbReference>
<proteinExistence type="predicted"/>
<evidence type="ECO:0000313" key="3">
    <source>
        <dbReference type="Proteomes" id="UP000184520"/>
    </source>
</evidence>
<dbReference type="Proteomes" id="UP000184520">
    <property type="component" value="Unassembled WGS sequence"/>
</dbReference>
<dbReference type="OrthoDB" id="4048724at2"/>
<evidence type="ECO:0000313" key="2">
    <source>
        <dbReference type="EMBL" id="SHF84963.1"/>
    </source>
</evidence>
<dbReference type="InterPro" id="IPR045617">
    <property type="entry name" value="DUF6445"/>
</dbReference>
<accession>A0A1M5F0A2</accession>
<organism evidence="2 3">
    <name type="scientific">Marisediminitalea aggregata</name>
    <dbReference type="NCBI Taxonomy" id="634436"/>
    <lineage>
        <taxon>Bacteria</taxon>
        <taxon>Pseudomonadati</taxon>
        <taxon>Pseudomonadota</taxon>
        <taxon>Gammaproteobacteria</taxon>
        <taxon>Alteromonadales</taxon>
        <taxon>Alteromonadaceae</taxon>
        <taxon>Marisediminitalea</taxon>
    </lineage>
</organism>
<keyword evidence="3" id="KW-1185">Reference proteome</keyword>
<evidence type="ECO:0000256" key="1">
    <source>
        <dbReference type="SAM" id="MobiDB-lite"/>
    </source>
</evidence>
<protein>
    <submittedName>
        <fullName evidence="2">Uncharacterized protein</fullName>
    </submittedName>
</protein>
<reference evidence="3" key="1">
    <citation type="submission" date="2016-11" db="EMBL/GenBank/DDBJ databases">
        <authorList>
            <person name="Varghese N."/>
            <person name="Submissions S."/>
        </authorList>
    </citation>
    <scope>NUCLEOTIDE SEQUENCE [LARGE SCALE GENOMIC DNA]</scope>
    <source>
        <strain evidence="3">CGMCC 1.8995</strain>
    </source>
</reference>
<dbReference type="Pfam" id="PF20043">
    <property type="entry name" value="DUF6445"/>
    <property type="match status" value="1"/>
</dbReference>